<proteinExistence type="predicted"/>
<protein>
    <submittedName>
        <fullName evidence="2">Uncharacterized protein</fullName>
    </submittedName>
</protein>
<feature type="compositionally biased region" description="Low complexity" evidence="1">
    <location>
        <begin position="206"/>
        <end position="215"/>
    </location>
</feature>
<evidence type="ECO:0000313" key="2">
    <source>
        <dbReference type="EMBL" id="GFO02858.1"/>
    </source>
</evidence>
<sequence length="474" mass="51660">MDTIAKICTVLCIYSWIVFDGALTAFVIPTPPPPPGVTDLSFAGPPHSAPSPPQHLQQPPTGVVDLSFAGSPQSAPSPPQHIQQPSTGVADLSFAGSPQSAPSPPQHIQQPSTGVVDLSFAGSPQSAPSPPQHMQQPSTGVVDLSFAGPPQSVLSPSQHIQSPLPYHAQQRPQPPNPPFGLPQQPQPLPLQQPPPLPAHLPPSPSSQPLASQQQPAVPLDLNFPRLPFQHDPSRYEIEMDKSKTAAPMKKPGTKTNNMAAPAINVVYEYDFVEPPPPATPRPVYNPSNYLYNMVQPKAHIPTQHIKPQNFLSRLSPPSRHQVPVTPSLLKPIDRPTYPSHYIHSFQRKPTQRTYPSANQIAALRLAFSRASRRRQAMLRNNVIRAPPPPVVPRVPLTERQTEATPLYSNYPLRTVISAAAARGITCQPLYDAYRLLPMRTYSSYCGRGLSCPSHLSREVQVGLTCLCCSSFGWY</sequence>
<dbReference type="Proteomes" id="UP000735302">
    <property type="component" value="Unassembled WGS sequence"/>
</dbReference>
<name>A0AAV4A6N9_9GAST</name>
<dbReference type="EMBL" id="BLXT01003657">
    <property type="protein sequence ID" value="GFO02858.1"/>
    <property type="molecule type" value="Genomic_DNA"/>
</dbReference>
<accession>A0AAV4A6N9</accession>
<evidence type="ECO:0000256" key="1">
    <source>
        <dbReference type="SAM" id="MobiDB-lite"/>
    </source>
</evidence>
<feature type="compositionally biased region" description="Polar residues" evidence="1">
    <location>
        <begin position="152"/>
        <end position="161"/>
    </location>
</feature>
<dbReference type="AlphaFoldDB" id="A0AAV4A6N9"/>
<feature type="region of interest" description="Disordered" evidence="1">
    <location>
        <begin position="37"/>
        <end position="215"/>
    </location>
</feature>
<reference evidence="2 3" key="1">
    <citation type="journal article" date="2021" name="Elife">
        <title>Chloroplast acquisition without the gene transfer in kleptoplastic sea slugs, Plakobranchus ocellatus.</title>
        <authorList>
            <person name="Maeda T."/>
            <person name="Takahashi S."/>
            <person name="Yoshida T."/>
            <person name="Shimamura S."/>
            <person name="Takaki Y."/>
            <person name="Nagai Y."/>
            <person name="Toyoda A."/>
            <person name="Suzuki Y."/>
            <person name="Arimoto A."/>
            <person name="Ishii H."/>
            <person name="Satoh N."/>
            <person name="Nishiyama T."/>
            <person name="Hasebe M."/>
            <person name="Maruyama T."/>
            <person name="Minagawa J."/>
            <person name="Obokata J."/>
            <person name="Shigenobu S."/>
        </authorList>
    </citation>
    <scope>NUCLEOTIDE SEQUENCE [LARGE SCALE GENOMIC DNA]</scope>
</reference>
<keyword evidence="3" id="KW-1185">Reference proteome</keyword>
<feature type="compositionally biased region" description="Pro residues" evidence="1">
    <location>
        <begin position="172"/>
        <end position="205"/>
    </location>
</feature>
<evidence type="ECO:0000313" key="3">
    <source>
        <dbReference type="Proteomes" id="UP000735302"/>
    </source>
</evidence>
<gene>
    <name evidence="2" type="ORF">PoB_002936300</name>
</gene>
<organism evidence="2 3">
    <name type="scientific">Plakobranchus ocellatus</name>
    <dbReference type="NCBI Taxonomy" id="259542"/>
    <lineage>
        <taxon>Eukaryota</taxon>
        <taxon>Metazoa</taxon>
        <taxon>Spiralia</taxon>
        <taxon>Lophotrochozoa</taxon>
        <taxon>Mollusca</taxon>
        <taxon>Gastropoda</taxon>
        <taxon>Heterobranchia</taxon>
        <taxon>Euthyneura</taxon>
        <taxon>Panpulmonata</taxon>
        <taxon>Sacoglossa</taxon>
        <taxon>Placobranchoidea</taxon>
        <taxon>Plakobranchidae</taxon>
        <taxon>Plakobranchus</taxon>
    </lineage>
</organism>
<comment type="caution">
    <text evidence="2">The sequence shown here is derived from an EMBL/GenBank/DDBJ whole genome shotgun (WGS) entry which is preliminary data.</text>
</comment>